<dbReference type="AlphaFoldDB" id="A0AAI8VI20"/>
<dbReference type="SUPFAM" id="SSF52266">
    <property type="entry name" value="SGNH hydrolase"/>
    <property type="match status" value="1"/>
</dbReference>
<reference evidence="3" key="1">
    <citation type="submission" date="2023-10" db="EMBL/GenBank/DDBJ databases">
        <authorList>
            <person name="Hackl T."/>
        </authorList>
    </citation>
    <scope>NUCLEOTIDE SEQUENCE</scope>
</reference>
<evidence type="ECO:0000256" key="2">
    <source>
        <dbReference type="SAM" id="MobiDB-lite"/>
    </source>
</evidence>
<dbReference type="CDD" id="cd01846">
    <property type="entry name" value="fatty_acyltransferase_like"/>
    <property type="match status" value="1"/>
</dbReference>
<accession>A0AAI8VI20</accession>
<feature type="region of interest" description="Disordered" evidence="2">
    <location>
        <begin position="96"/>
        <end position="119"/>
    </location>
</feature>
<keyword evidence="4" id="KW-1185">Reference proteome</keyword>
<dbReference type="Proteomes" id="UP001295740">
    <property type="component" value="Unassembled WGS sequence"/>
</dbReference>
<sequence>MSPDKNNWDDVLSLVEQVQQYLTQLEPIMGPRINKDKAIVFIWIGLNDMGQYRKLNGKDFLETAERVNTPIFTEAIQPMYEKGFKNFVLFNLQPLDQSPSNQERKGKVESPSPTPEKIKDVNKMLDGLKKEYNKKLKDAKIELYDVNSLLTKMTKNPAKYGFTNTKGPDQQFRTQAFNPDSSTNLELLRSYYWWDKVHLTSRVHQYIAEDVRSFIATKWGTKVWEKPALTEDKAVTGSKFYRA</sequence>
<dbReference type="EMBL" id="CAUWAG010000007">
    <property type="protein sequence ID" value="CAJ2504764.1"/>
    <property type="molecule type" value="Genomic_DNA"/>
</dbReference>
<dbReference type="Pfam" id="PF00657">
    <property type="entry name" value="Lipase_GDSL"/>
    <property type="match status" value="1"/>
</dbReference>
<keyword evidence="1" id="KW-0378">Hydrolase</keyword>
<organism evidence="3 4">
    <name type="scientific">Anthostomella pinea</name>
    <dbReference type="NCBI Taxonomy" id="933095"/>
    <lineage>
        <taxon>Eukaryota</taxon>
        <taxon>Fungi</taxon>
        <taxon>Dikarya</taxon>
        <taxon>Ascomycota</taxon>
        <taxon>Pezizomycotina</taxon>
        <taxon>Sordariomycetes</taxon>
        <taxon>Xylariomycetidae</taxon>
        <taxon>Xylariales</taxon>
        <taxon>Xylariaceae</taxon>
        <taxon>Anthostomella</taxon>
    </lineage>
</organism>
<dbReference type="InterPro" id="IPR036514">
    <property type="entry name" value="SGNH_hydro_sf"/>
</dbReference>
<dbReference type="InterPro" id="IPR001087">
    <property type="entry name" value="GDSL"/>
</dbReference>
<protein>
    <submittedName>
        <fullName evidence="3">Uu.00g121580.m01.CDS01</fullName>
    </submittedName>
</protein>
<gene>
    <name evidence="3" type="ORF">KHLLAP_LOCUS5232</name>
</gene>
<name>A0AAI8VI20_9PEZI</name>
<dbReference type="PANTHER" id="PTHR45648:SF22">
    <property type="entry name" value="GDSL LIPASE_ACYLHYDROLASE FAMILY PROTEIN (AFU_ORTHOLOGUE AFUA_4G14700)"/>
    <property type="match status" value="1"/>
</dbReference>
<evidence type="ECO:0000313" key="3">
    <source>
        <dbReference type="EMBL" id="CAJ2504764.1"/>
    </source>
</evidence>
<dbReference type="GO" id="GO:0016788">
    <property type="term" value="F:hydrolase activity, acting on ester bonds"/>
    <property type="evidence" value="ECO:0007669"/>
    <property type="project" value="InterPro"/>
</dbReference>
<proteinExistence type="predicted"/>
<evidence type="ECO:0000313" key="4">
    <source>
        <dbReference type="Proteomes" id="UP001295740"/>
    </source>
</evidence>
<evidence type="ECO:0000256" key="1">
    <source>
        <dbReference type="ARBA" id="ARBA00022801"/>
    </source>
</evidence>
<dbReference type="Gene3D" id="3.40.50.1110">
    <property type="entry name" value="SGNH hydrolase"/>
    <property type="match status" value="1"/>
</dbReference>
<dbReference type="InterPro" id="IPR051058">
    <property type="entry name" value="GDSL_Est/Lipase"/>
</dbReference>
<dbReference type="PANTHER" id="PTHR45648">
    <property type="entry name" value="GDSL LIPASE/ACYLHYDROLASE FAMILY PROTEIN (AFU_ORTHOLOGUE AFUA_4G14700)"/>
    <property type="match status" value="1"/>
</dbReference>
<comment type="caution">
    <text evidence="3">The sequence shown here is derived from an EMBL/GenBank/DDBJ whole genome shotgun (WGS) entry which is preliminary data.</text>
</comment>